<evidence type="ECO:0000256" key="1">
    <source>
        <dbReference type="SAM" id="MobiDB-lite"/>
    </source>
</evidence>
<sequence>MPFVANTPEALLGRSDSRNPNATCRGITASGRPCRRPIAASPSSGLLPSLHAAPDPRDENLYCWQHKEQASLSARSSPGPRGTATPILEHKSSIDTLADRLGLVDLQDKRKPARNEKQGQNRPRPPRPSRTSQSKKHASRLQLCCFSVPLEEETKPTRPQPRPIQHQATSTVPAQVQRPKPQPVAQSPYKQRLGASHASPSKSSYRSRKSTASQTAQLKDLIPDALDTTTASALMTELARPYVDSEEPGFIYMFWLTPASGSSSPPIAAARDLLAPPSTRPPRTRRPSDVVSRFADQSSTGHKTMMLKIGRAANVQRRMNQWQRQCGYDIEVLRFYPYVPGASDTSSGAVPRMTPHCKRVERLIHIELAGMGLRAAAEACGTCGREHREWFEVDASRAGIRRVDDVVRRWVDWDETNV</sequence>
<reference evidence="3 4" key="1">
    <citation type="journal article" date="2014" name="BMC Genomics">
        <title>Comparative genome sequencing reveals chemotype-specific gene clusters in the toxigenic black mold Stachybotrys.</title>
        <authorList>
            <person name="Semeiks J."/>
            <person name="Borek D."/>
            <person name="Otwinowski Z."/>
            <person name="Grishin N.V."/>
        </authorList>
    </citation>
    <scope>NUCLEOTIDE SEQUENCE [LARGE SCALE GENOMIC DNA]</scope>
    <source>
        <strain evidence="4">CBS 109288 / IBT 7711</strain>
    </source>
</reference>
<dbReference type="PANTHER" id="PTHR28094">
    <property type="entry name" value="MEIOTICALLY UP-REGULATED GENE 113 PROTEIN"/>
    <property type="match status" value="1"/>
</dbReference>
<feature type="compositionally biased region" description="Basic and acidic residues" evidence="1">
    <location>
        <begin position="106"/>
        <end position="119"/>
    </location>
</feature>
<evidence type="ECO:0000259" key="2">
    <source>
        <dbReference type="SMART" id="SM00974"/>
    </source>
</evidence>
<feature type="region of interest" description="Disordered" evidence="1">
    <location>
        <begin position="152"/>
        <end position="218"/>
    </location>
</feature>
<organism evidence="3 4">
    <name type="scientific">Stachybotrys chartarum (strain CBS 109288 / IBT 7711)</name>
    <name type="common">Toxic black mold</name>
    <name type="synonym">Stilbospora chartarum</name>
    <dbReference type="NCBI Taxonomy" id="1280523"/>
    <lineage>
        <taxon>Eukaryota</taxon>
        <taxon>Fungi</taxon>
        <taxon>Dikarya</taxon>
        <taxon>Ascomycota</taxon>
        <taxon>Pezizomycotina</taxon>
        <taxon>Sordariomycetes</taxon>
        <taxon>Hypocreomycetidae</taxon>
        <taxon>Hypocreales</taxon>
        <taxon>Stachybotryaceae</taxon>
        <taxon>Stachybotrys</taxon>
    </lineage>
</organism>
<dbReference type="EMBL" id="KL647988">
    <property type="protein sequence ID" value="KEY72898.1"/>
    <property type="molecule type" value="Genomic_DNA"/>
</dbReference>
<dbReference type="OrthoDB" id="2417614at2759"/>
<dbReference type="AlphaFoldDB" id="A0A084B5R9"/>
<dbReference type="SMART" id="SM00974">
    <property type="entry name" value="T5orf172"/>
    <property type="match status" value="1"/>
</dbReference>
<gene>
    <name evidence="3" type="ORF">S7711_06729</name>
</gene>
<dbReference type="HOGENOM" id="CLU_024511_1_0_1"/>
<feature type="region of interest" description="Disordered" evidence="1">
    <location>
        <begin position="70"/>
        <end position="139"/>
    </location>
</feature>
<feature type="region of interest" description="Disordered" evidence="1">
    <location>
        <begin position="266"/>
        <end position="289"/>
    </location>
</feature>
<dbReference type="InterPro" id="IPR018306">
    <property type="entry name" value="Phage_T5_Orf172_DNA-bd"/>
</dbReference>
<name>A0A084B5R9_STACB</name>
<dbReference type="Pfam" id="PF10544">
    <property type="entry name" value="T5orf172"/>
    <property type="match status" value="1"/>
</dbReference>
<feature type="compositionally biased region" description="Low complexity" evidence="1">
    <location>
        <begin position="37"/>
        <end position="52"/>
    </location>
</feature>
<feature type="compositionally biased region" description="Low complexity" evidence="1">
    <location>
        <begin position="195"/>
        <end position="204"/>
    </location>
</feature>
<dbReference type="InterPro" id="IPR053006">
    <property type="entry name" value="Meiosis_regulatory"/>
</dbReference>
<keyword evidence="4" id="KW-1185">Reference proteome</keyword>
<feature type="region of interest" description="Disordered" evidence="1">
    <location>
        <begin position="1"/>
        <end position="52"/>
    </location>
</feature>
<accession>A0A084B5R9</accession>
<feature type="domain" description="Bacteriophage T5 Orf172 DNA-binding" evidence="2">
    <location>
        <begin position="301"/>
        <end position="403"/>
    </location>
</feature>
<dbReference type="Proteomes" id="UP000028045">
    <property type="component" value="Unassembled WGS sequence"/>
</dbReference>
<protein>
    <recommendedName>
        <fullName evidence="2">Bacteriophage T5 Orf172 DNA-binding domain-containing protein</fullName>
    </recommendedName>
</protein>
<evidence type="ECO:0000313" key="4">
    <source>
        <dbReference type="Proteomes" id="UP000028045"/>
    </source>
</evidence>
<proteinExistence type="predicted"/>
<dbReference type="PANTHER" id="PTHR28094:SF2">
    <property type="entry name" value="BACTERIOPHAGE T5 ORF172 DNA-BINDING DOMAIN-CONTAINING PROTEIN"/>
    <property type="match status" value="1"/>
</dbReference>
<evidence type="ECO:0000313" key="3">
    <source>
        <dbReference type="EMBL" id="KEY72898.1"/>
    </source>
</evidence>